<sequence>MVLDLLTEAGRPFSTILFCATASTVSTTITVGSTLITAARNTAVVIAARRKETEPSEARSYEHITARCVPPSEPQRTATVGTCAASVPHLAAKFLARENMLNVLVNNAGIMAVPERRLNSF</sequence>
<dbReference type="Gene3D" id="3.40.50.720">
    <property type="entry name" value="NAD(P)-binding Rossmann-like Domain"/>
    <property type="match status" value="1"/>
</dbReference>
<dbReference type="OrthoDB" id="191139at2759"/>
<accession>A0A178CPN0</accession>
<keyword evidence="2" id="KW-1185">Reference proteome</keyword>
<dbReference type="AlphaFoldDB" id="A0A178CPN0"/>
<reference evidence="1 2" key="1">
    <citation type="submission" date="2016-03" db="EMBL/GenBank/DDBJ databases">
        <title>The draft genome sequence of Fonsecaea nubica causative agent of cutaneous subcutaneous infection in human host.</title>
        <authorList>
            <person name="Costa F."/>
            <person name="Sybren D.H."/>
            <person name="Raittz R.T."/>
            <person name="Weiss V.A."/>
            <person name="Leao A.C."/>
            <person name="Gomes R."/>
            <person name="De Souza E.M."/>
            <person name="Pedrosa F.O."/>
            <person name="Steffens M.B."/>
            <person name="Bombassaro A."/>
            <person name="Tadra-Sfeir M.Z."/>
            <person name="Moreno L.F."/>
            <person name="Najafzadeh M.J."/>
            <person name="Felipe M.S."/>
            <person name="Teixeira M."/>
            <person name="Sun J."/>
            <person name="Xi L."/>
            <person name="Castro M.A."/>
            <person name="Vicente V.A."/>
        </authorList>
    </citation>
    <scope>NUCLEOTIDE SEQUENCE [LARGE SCALE GENOMIC DNA]</scope>
    <source>
        <strain evidence="1 2">CBS 269.64</strain>
    </source>
</reference>
<proteinExistence type="predicted"/>
<evidence type="ECO:0000313" key="1">
    <source>
        <dbReference type="EMBL" id="OAL31102.1"/>
    </source>
</evidence>
<dbReference type="EMBL" id="LVCJ01000066">
    <property type="protein sequence ID" value="OAL31102.1"/>
    <property type="molecule type" value="Genomic_DNA"/>
</dbReference>
<organism evidence="1 2">
    <name type="scientific">Fonsecaea nubica</name>
    <dbReference type="NCBI Taxonomy" id="856822"/>
    <lineage>
        <taxon>Eukaryota</taxon>
        <taxon>Fungi</taxon>
        <taxon>Dikarya</taxon>
        <taxon>Ascomycota</taxon>
        <taxon>Pezizomycotina</taxon>
        <taxon>Eurotiomycetes</taxon>
        <taxon>Chaetothyriomycetidae</taxon>
        <taxon>Chaetothyriales</taxon>
        <taxon>Herpotrichiellaceae</taxon>
        <taxon>Fonsecaea</taxon>
    </lineage>
</organism>
<protein>
    <submittedName>
        <fullName evidence="1">Uncharacterized protein</fullName>
    </submittedName>
</protein>
<dbReference type="Proteomes" id="UP000185904">
    <property type="component" value="Unassembled WGS sequence"/>
</dbReference>
<dbReference type="RefSeq" id="XP_022497348.1">
    <property type="nucleotide sequence ID" value="XM_022646710.1"/>
</dbReference>
<comment type="caution">
    <text evidence="1">The sequence shown here is derived from an EMBL/GenBank/DDBJ whole genome shotgun (WGS) entry which is preliminary data.</text>
</comment>
<dbReference type="GeneID" id="34591837"/>
<gene>
    <name evidence="1" type="ORF">AYO20_08433</name>
</gene>
<evidence type="ECO:0000313" key="2">
    <source>
        <dbReference type="Proteomes" id="UP000185904"/>
    </source>
</evidence>
<name>A0A178CPN0_9EURO</name>